<comment type="caution">
    <text evidence="5">The sequence shown here is derived from an EMBL/GenBank/DDBJ whole genome shotgun (WGS) entry which is preliminary data.</text>
</comment>
<sequence length="53" mass="6079">EVRLEHACERLLAGEKISDVAFDSGFNDPSYFSQRFKHHFGMSPSKFAENSEE</sequence>
<evidence type="ECO:0000256" key="2">
    <source>
        <dbReference type="ARBA" id="ARBA00023125"/>
    </source>
</evidence>
<accession>A0A2T5ENA7</accession>
<dbReference type="InterPro" id="IPR018062">
    <property type="entry name" value="HTH_AraC-typ_CS"/>
</dbReference>
<dbReference type="EMBL" id="PIGA01000003">
    <property type="protein sequence ID" value="PTP22525.1"/>
    <property type="molecule type" value="Genomic_DNA"/>
</dbReference>
<proteinExistence type="predicted"/>
<dbReference type="SUPFAM" id="SSF46689">
    <property type="entry name" value="Homeodomain-like"/>
    <property type="match status" value="1"/>
</dbReference>
<keyword evidence="3" id="KW-0804">Transcription</keyword>
<dbReference type="Gene3D" id="1.10.10.60">
    <property type="entry name" value="Homeodomain-like"/>
    <property type="match status" value="1"/>
</dbReference>
<keyword evidence="1" id="KW-0805">Transcription regulation</keyword>
<dbReference type="PRINTS" id="PR00032">
    <property type="entry name" value="HTHARAC"/>
</dbReference>
<dbReference type="InterPro" id="IPR018060">
    <property type="entry name" value="HTH_AraC"/>
</dbReference>
<organism evidence="5 6">
    <name type="scientific">Vibrio splendidus</name>
    <dbReference type="NCBI Taxonomy" id="29497"/>
    <lineage>
        <taxon>Bacteria</taxon>
        <taxon>Pseudomonadati</taxon>
        <taxon>Pseudomonadota</taxon>
        <taxon>Gammaproteobacteria</taxon>
        <taxon>Vibrionales</taxon>
        <taxon>Vibrionaceae</taxon>
        <taxon>Vibrio</taxon>
    </lineage>
</organism>
<dbReference type="Pfam" id="PF12833">
    <property type="entry name" value="HTH_18"/>
    <property type="match status" value="1"/>
</dbReference>
<evidence type="ECO:0000313" key="6">
    <source>
        <dbReference type="Proteomes" id="UP000244080"/>
    </source>
</evidence>
<evidence type="ECO:0000313" key="5">
    <source>
        <dbReference type="EMBL" id="PTP22525.1"/>
    </source>
</evidence>
<dbReference type="Proteomes" id="UP000244080">
    <property type="component" value="Unassembled WGS sequence"/>
</dbReference>
<dbReference type="PANTHER" id="PTHR43280">
    <property type="entry name" value="ARAC-FAMILY TRANSCRIPTIONAL REGULATOR"/>
    <property type="match status" value="1"/>
</dbReference>
<gene>
    <name evidence="5" type="ORF">CWO36_02810</name>
</gene>
<name>A0A2T5ENA7_VIBSP</name>
<evidence type="ECO:0000256" key="3">
    <source>
        <dbReference type="ARBA" id="ARBA00023163"/>
    </source>
</evidence>
<dbReference type="RefSeq" id="WP_146162406.1">
    <property type="nucleotide sequence ID" value="NZ_CAWNZY010000040.1"/>
</dbReference>
<dbReference type="InterPro" id="IPR009057">
    <property type="entry name" value="Homeodomain-like_sf"/>
</dbReference>
<keyword evidence="2" id="KW-0238">DNA-binding</keyword>
<dbReference type="GO" id="GO:0003700">
    <property type="term" value="F:DNA-binding transcription factor activity"/>
    <property type="evidence" value="ECO:0007669"/>
    <property type="project" value="InterPro"/>
</dbReference>
<feature type="non-terminal residue" evidence="5">
    <location>
        <position position="1"/>
    </location>
</feature>
<feature type="domain" description="HTH araC/xylS-type" evidence="4">
    <location>
        <begin position="1"/>
        <end position="50"/>
    </location>
</feature>
<dbReference type="SMART" id="SM00342">
    <property type="entry name" value="HTH_ARAC"/>
    <property type="match status" value="1"/>
</dbReference>
<dbReference type="PROSITE" id="PS00041">
    <property type="entry name" value="HTH_ARAC_FAMILY_1"/>
    <property type="match status" value="1"/>
</dbReference>
<evidence type="ECO:0000256" key="1">
    <source>
        <dbReference type="ARBA" id="ARBA00023015"/>
    </source>
</evidence>
<dbReference type="AlphaFoldDB" id="A0A2T5ENA7"/>
<dbReference type="PROSITE" id="PS01124">
    <property type="entry name" value="HTH_ARAC_FAMILY_2"/>
    <property type="match status" value="1"/>
</dbReference>
<evidence type="ECO:0000259" key="4">
    <source>
        <dbReference type="PROSITE" id="PS01124"/>
    </source>
</evidence>
<dbReference type="PANTHER" id="PTHR43280:SF28">
    <property type="entry name" value="HTH-TYPE TRANSCRIPTIONAL ACTIVATOR RHAS"/>
    <property type="match status" value="1"/>
</dbReference>
<reference evidence="5 6" key="1">
    <citation type="submission" date="2017-11" db="EMBL/GenBank/DDBJ databases">
        <title>Population delineation of vibrios coincides with oyster pathogenicity.</title>
        <authorList>
            <person name="Bruto M."/>
            <person name="Labreuche Y."/>
            <person name="James A."/>
            <person name="Piel D."/>
            <person name="Chenivesse S."/>
            <person name="Petton B."/>
            <person name="Polz M.F."/>
            <person name="Le Roux F."/>
        </authorList>
    </citation>
    <scope>NUCLEOTIDE SEQUENCE [LARGE SCALE GENOMIC DNA]</scope>
    <source>
        <strain evidence="5 6">1F_55</strain>
    </source>
</reference>
<protein>
    <recommendedName>
        <fullName evidence="4">HTH araC/xylS-type domain-containing protein</fullName>
    </recommendedName>
</protein>
<dbReference type="InterPro" id="IPR020449">
    <property type="entry name" value="Tscrpt_reg_AraC-type_HTH"/>
</dbReference>
<dbReference type="GO" id="GO:0043565">
    <property type="term" value="F:sequence-specific DNA binding"/>
    <property type="evidence" value="ECO:0007669"/>
    <property type="project" value="InterPro"/>
</dbReference>